<dbReference type="SUPFAM" id="SSF75169">
    <property type="entry name" value="DsrEFH-like"/>
    <property type="match status" value="1"/>
</dbReference>
<dbReference type="Proteomes" id="UP000027341">
    <property type="component" value="Unassembled WGS sequence"/>
</dbReference>
<evidence type="ECO:0000313" key="1">
    <source>
        <dbReference type="EMBL" id="KDN96156.1"/>
    </source>
</evidence>
<evidence type="ECO:0008006" key="3">
    <source>
        <dbReference type="Google" id="ProtNLM"/>
    </source>
</evidence>
<dbReference type="PANTHER" id="PTHR37691:SF1">
    <property type="entry name" value="BLR3518 PROTEIN"/>
    <property type="match status" value="1"/>
</dbReference>
<protein>
    <recommendedName>
        <fullName evidence="3">Zinc-finger domain-containing protein</fullName>
    </recommendedName>
</protein>
<name>A0A067A0N2_HYDMR</name>
<dbReference type="InterPro" id="IPR027396">
    <property type="entry name" value="DsrEFH-like"/>
</dbReference>
<accession>A0A067A0N2</accession>
<evidence type="ECO:0000313" key="2">
    <source>
        <dbReference type="Proteomes" id="UP000027341"/>
    </source>
</evidence>
<dbReference type="Gene3D" id="3.40.1260.10">
    <property type="entry name" value="DsrEFH-like"/>
    <property type="match status" value="1"/>
</dbReference>
<comment type="caution">
    <text evidence="1">The sequence shown here is derived from an EMBL/GenBank/DDBJ whole genome shotgun (WGS) entry which is preliminary data.</text>
</comment>
<gene>
    <name evidence="1" type="ORF">EI16_07655</name>
</gene>
<organism evidence="1 2">
    <name type="scientific">Hydrogenovibrio marinus</name>
    <dbReference type="NCBI Taxonomy" id="28885"/>
    <lineage>
        <taxon>Bacteria</taxon>
        <taxon>Pseudomonadati</taxon>
        <taxon>Pseudomonadota</taxon>
        <taxon>Gammaproteobacteria</taxon>
        <taxon>Thiotrichales</taxon>
        <taxon>Piscirickettsiaceae</taxon>
        <taxon>Hydrogenovibrio</taxon>
    </lineage>
</organism>
<sequence length="236" mass="26638">MNALDKFTVQNLHAYIDGDLSSKEKNAFEKAMRLDDELKEEVCELRKIKQQILEHYQKVEIPPMPELDVQSSKGWGSRWAVAASLTLAFGLGFVVSHQTGQLQDANAASNFVADNFAPKKVILHIDSDKPARVQALLQTANELLEKTATTTSKPQVEIVANDHGIDLFDQKNKNRAEIIEMLKKYDNLKLLACKRALERRADSGHPVKLISNVESDRTAVDEIVDKMQHGWSYHKF</sequence>
<keyword evidence="2" id="KW-1185">Reference proteome</keyword>
<proteinExistence type="predicted"/>
<dbReference type="EMBL" id="JMIU01000001">
    <property type="protein sequence ID" value="KDN96156.1"/>
    <property type="molecule type" value="Genomic_DNA"/>
</dbReference>
<reference evidence="1 2" key="1">
    <citation type="submission" date="2014-04" db="EMBL/GenBank/DDBJ databases">
        <title>Draft genome sequence of Hydrogenovibrio marinus MH-110, a model organism for aerobic H2 metabolism.</title>
        <authorList>
            <person name="Cha H.J."/>
            <person name="Jo B.H."/>
            <person name="Hwang B.H."/>
        </authorList>
    </citation>
    <scope>NUCLEOTIDE SEQUENCE [LARGE SCALE GENOMIC DNA]</scope>
    <source>
        <strain evidence="1 2">MH-110</strain>
    </source>
</reference>
<dbReference type="STRING" id="28885.EI16_07655"/>
<dbReference type="RefSeq" id="WP_029911705.1">
    <property type="nucleotide sequence ID" value="NZ_AP020335.1"/>
</dbReference>
<dbReference type="AlphaFoldDB" id="A0A067A0N2"/>
<dbReference type="PANTHER" id="PTHR37691">
    <property type="entry name" value="BLR3518 PROTEIN"/>
    <property type="match status" value="1"/>
</dbReference>